<dbReference type="OrthoDB" id="9795573at2"/>
<dbReference type="InterPro" id="IPR010998">
    <property type="entry name" value="Integrase_recombinase_N"/>
</dbReference>
<sequence>MYGKITKAKLLIGIKQAKALKKHVTLCDGGGLQLRLSYTYEGKGTWFLVSCINGKVKRHKLGEYVKGKPYSMDFEKARLEAYKLKQKLRNNYSLVNYTVKDICVAYLKHKETILRKNSITRYTQNIDYLEIINIANVEVDKLTPQLVRDRIVTSPLKDKHVAIRNLYTFLISSLNFAIREQMIKEIKLPTISNLFPHLRKSENQKMIEMSELTTMIDECIALKMNKVNYKYLRAFILILCSACRLKEINNLSLGEREDNWWLIPAERMKSKREHLVYLVEDLLPLFATFDDLISTSYFRQGILQDKYEFTFHGFRSLFMTRMYQMHPELKEAISACIAHGKDHVHESDKYYNRYDFRDERKFLFSKWYEYLKEHTNIQQLIALLVKHKAEYM</sequence>
<dbReference type="GO" id="GO:0003677">
    <property type="term" value="F:DNA binding"/>
    <property type="evidence" value="ECO:0007669"/>
    <property type="project" value="UniProtKB-KW"/>
</dbReference>
<evidence type="ECO:0000256" key="2">
    <source>
        <dbReference type="ARBA" id="ARBA00022908"/>
    </source>
</evidence>
<dbReference type="PANTHER" id="PTHR30629">
    <property type="entry name" value="PROPHAGE INTEGRASE"/>
    <property type="match status" value="1"/>
</dbReference>
<dbReference type="SUPFAM" id="SSF56349">
    <property type="entry name" value="DNA breaking-rejoining enzymes"/>
    <property type="match status" value="1"/>
</dbReference>
<dbReference type="Proteomes" id="UP000265964">
    <property type="component" value="Unassembled WGS sequence"/>
</dbReference>
<dbReference type="Gene3D" id="1.10.443.10">
    <property type="entry name" value="Intergrase catalytic core"/>
    <property type="match status" value="1"/>
</dbReference>
<comment type="caution">
    <text evidence="5">The sequence shown here is derived from an EMBL/GenBank/DDBJ whole genome shotgun (WGS) entry which is preliminary data.</text>
</comment>
<evidence type="ECO:0000256" key="3">
    <source>
        <dbReference type="ARBA" id="ARBA00023125"/>
    </source>
</evidence>
<keyword evidence="6" id="KW-1185">Reference proteome</keyword>
<name>A0A3A1Y2N8_9GAMM</name>
<organism evidence="5 6">
    <name type="scientific">Psittacicella gerlachiana</name>
    <dbReference type="NCBI Taxonomy" id="2028574"/>
    <lineage>
        <taxon>Bacteria</taxon>
        <taxon>Pseudomonadati</taxon>
        <taxon>Pseudomonadota</taxon>
        <taxon>Gammaproteobacteria</taxon>
        <taxon>Pasteurellales</taxon>
        <taxon>Psittacicellaceae</taxon>
        <taxon>Psittacicella</taxon>
    </lineage>
</organism>
<protein>
    <recommendedName>
        <fullName evidence="7">Phage integrase family protein</fullName>
    </recommendedName>
</protein>
<dbReference type="AlphaFoldDB" id="A0A3A1Y2N8"/>
<proteinExistence type="inferred from homology"/>
<dbReference type="GO" id="GO:0006310">
    <property type="term" value="P:DNA recombination"/>
    <property type="evidence" value="ECO:0007669"/>
    <property type="project" value="UniProtKB-KW"/>
</dbReference>
<evidence type="ECO:0008006" key="7">
    <source>
        <dbReference type="Google" id="ProtNLM"/>
    </source>
</evidence>
<dbReference type="Gene3D" id="3.30.160.390">
    <property type="entry name" value="Integrase, DNA-binding domain"/>
    <property type="match status" value="1"/>
</dbReference>
<dbReference type="EMBL" id="NRJF01000275">
    <property type="protein sequence ID" value="RIY31549.1"/>
    <property type="molecule type" value="Genomic_DNA"/>
</dbReference>
<keyword evidence="3" id="KW-0238">DNA-binding</keyword>
<keyword evidence="4" id="KW-0233">DNA recombination</keyword>
<comment type="similarity">
    <text evidence="1">Belongs to the 'phage' integrase family.</text>
</comment>
<evidence type="ECO:0000313" key="5">
    <source>
        <dbReference type="EMBL" id="RIY31549.1"/>
    </source>
</evidence>
<evidence type="ECO:0000256" key="4">
    <source>
        <dbReference type="ARBA" id="ARBA00023172"/>
    </source>
</evidence>
<dbReference type="InterPro" id="IPR011010">
    <property type="entry name" value="DNA_brk_join_enz"/>
</dbReference>
<evidence type="ECO:0000256" key="1">
    <source>
        <dbReference type="ARBA" id="ARBA00008857"/>
    </source>
</evidence>
<dbReference type="InterPro" id="IPR050808">
    <property type="entry name" value="Phage_Integrase"/>
</dbReference>
<reference evidence="5 6" key="1">
    <citation type="submission" date="2017-08" db="EMBL/GenBank/DDBJ databases">
        <title>Reclassification of Bisgaard taxon 37 and 44.</title>
        <authorList>
            <person name="Christensen H."/>
        </authorList>
    </citation>
    <scope>NUCLEOTIDE SEQUENCE [LARGE SCALE GENOMIC DNA]</scope>
    <source>
        <strain evidence="5 6">EEAB3T1</strain>
    </source>
</reference>
<gene>
    <name evidence="5" type="ORF">CKF59_07570</name>
</gene>
<dbReference type="RefSeq" id="WP_119535303.1">
    <property type="nucleotide sequence ID" value="NZ_NRJF01000275.1"/>
</dbReference>
<keyword evidence="2" id="KW-0229">DNA integration</keyword>
<dbReference type="PANTHER" id="PTHR30629:SF6">
    <property type="entry name" value="PROPHAGE INTEGRASE INTA-RELATED"/>
    <property type="match status" value="1"/>
</dbReference>
<dbReference type="GO" id="GO:0015074">
    <property type="term" value="P:DNA integration"/>
    <property type="evidence" value="ECO:0007669"/>
    <property type="project" value="UniProtKB-KW"/>
</dbReference>
<evidence type="ECO:0000313" key="6">
    <source>
        <dbReference type="Proteomes" id="UP000265964"/>
    </source>
</evidence>
<accession>A0A3A1Y2N8</accession>
<dbReference type="Gene3D" id="1.10.150.130">
    <property type="match status" value="1"/>
</dbReference>
<dbReference type="InterPro" id="IPR013762">
    <property type="entry name" value="Integrase-like_cat_sf"/>
</dbReference>
<dbReference type="InterPro" id="IPR038488">
    <property type="entry name" value="Integrase_DNA-bd_sf"/>
</dbReference>